<name>A0A0A9H4M7_ARUDO</name>
<keyword evidence="3" id="KW-0732">Signal</keyword>
<reference evidence="11" key="1">
    <citation type="submission" date="2014-09" db="EMBL/GenBank/DDBJ databases">
        <authorList>
            <person name="Magalhaes I.L.F."/>
            <person name="Oliveira U."/>
            <person name="Santos F.R."/>
            <person name="Vidigal T.H.D.A."/>
            <person name="Brescovit A.D."/>
            <person name="Santos A.J."/>
        </authorList>
    </citation>
    <scope>NUCLEOTIDE SEQUENCE</scope>
    <source>
        <tissue evidence="11">Shoot tissue taken approximately 20 cm above the soil surface</tissue>
    </source>
</reference>
<dbReference type="InterPro" id="IPR003245">
    <property type="entry name" value="Phytocyanin_dom"/>
</dbReference>
<dbReference type="InterPro" id="IPR008972">
    <property type="entry name" value="Cupredoxin"/>
</dbReference>
<keyword evidence="5" id="KW-1015">Disulfide bond</keyword>
<dbReference type="InterPro" id="IPR039391">
    <property type="entry name" value="Phytocyanin-like"/>
</dbReference>
<evidence type="ECO:0000259" key="10">
    <source>
        <dbReference type="PROSITE" id="PS51485"/>
    </source>
</evidence>
<dbReference type="EMBL" id="GBRH01166199">
    <property type="protein sequence ID" value="JAE31697.1"/>
    <property type="molecule type" value="Transcribed_RNA"/>
</dbReference>
<dbReference type="GO" id="GO:0012505">
    <property type="term" value="C:endomembrane system"/>
    <property type="evidence" value="ECO:0007669"/>
    <property type="project" value="UniProtKB-SubCell"/>
</dbReference>
<dbReference type="InterPro" id="IPR041846">
    <property type="entry name" value="ENL_dom"/>
</dbReference>
<feature type="domain" description="Phytocyanin" evidence="10">
    <location>
        <begin position="71"/>
        <end position="176"/>
    </location>
</feature>
<reference evidence="11" key="2">
    <citation type="journal article" date="2015" name="Data Brief">
        <title>Shoot transcriptome of the giant reed, Arundo donax.</title>
        <authorList>
            <person name="Barrero R.A."/>
            <person name="Guerrero F.D."/>
            <person name="Moolhuijzen P."/>
            <person name="Goolsby J.A."/>
            <person name="Tidwell J."/>
            <person name="Bellgard S.E."/>
            <person name="Bellgard M.I."/>
        </authorList>
    </citation>
    <scope>NUCLEOTIDE SEQUENCE</scope>
    <source>
        <tissue evidence="11">Shoot tissue taken approximately 20 cm above the soil surface</tissue>
    </source>
</reference>
<organism evidence="11">
    <name type="scientific">Arundo donax</name>
    <name type="common">Giant reed</name>
    <name type="synonym">Donax arundinaceus</name>
    <dbReference type="NCBI Taxonomy" id="35708"/>
    <lineage>
        <taxon>Eukaryota</taxon>
        <taxon>Viridiplantae</taxon>
        <taxon>Streptophyta</taxon>
        <taxon>Embryophyta</taxon>
        <taxon>Tracheophyta</taxon>
        <taxon>Spermatophyta</taxon>
        <taxon>Magnoliopsida</taxon>
        <taxon>Liliopsida</taxon>
        <taxon>Poales</taxon>
        <taxon>Poaceae</taxon>
        <taxon>PACMAD clade</taxon>
        <taxon>Arundinoideae</taxon>
        <taxon>Arundineae</taxon>
        <taxon>Arundo</taxon>
    </lineage>
</organism>
<evidence type="ECO:0000256" key="8">
    <source>
        <dbReference type="ARBA" id="ARBA00035011"/>
    </source>
</evidence>
<protein>
    <recommendedName>
        <fullName evidence="10">Phytocyanin domain-containing protein</fullName>
    </recommendedName>
</protein>
<comment type="subcellular location">
    <subcellularLocation>
        <location evidence="9">Endomembrane system</location>
        <topology evidence="9">Lipid-anchor</topology>
    </subcellularLocation>
    <subcellularLocation>
        <location evidence="1">Membrane</location>
        <topology evidence="1">Lipid-anchor</topology>
        <topology evidence="1">GPI-anchor</topology>
    </subcellularLocation>
</comment>
<dbReference type="PROSITE" id="PS51485">
    <property type="entry name" value="PHYTOCYANIN"/>
    <property type="match status" value="1"/>
</dbReference>
<dbReference type="FunFam" id="2.60.40.420:FF:000034">
    <property type="entry name" value="Cupredoxin superfamily protein"/>
    <property type="match status" value="1"/>
</dbReference>
<keyword evidence="4" id="KW-0472">Membrane</keyword>
<dbReference type="AlphaFoldDB" id="A0A0A9H4M7"/>
<dbReference type="PANTHER" id="PTHR33021">
    <property type="entry name" value="BLUE COPPER PROTEIN"/>
    <property type="match status" value="1"/>
</dbReference>
<evidence type="ECO:0000256" key="9">
    <source>
        <dbReference type="ARBA" id="ARBA00037868"/>
    </source>
</evidence>
<comment type="similarity">
    <text evidence="8">Belongs to the early nodulin-like (ENODL) family.</text>
</comment>
<evidence type="ECO:0000256" key="4">
    <source>
        <dbReference type="ARBA" id="ARBA00023136"/>
    </source>
</evidence>
<dbReference type="GO" id="GO:0005886">
    <property type="term" value="C:plasma membrane"/>
    <property type="evidence" value="ECO:0007669"/>
    <property type="project" value="TreeGrafter"/>
</dbReference>
<evidence type="ECO:0000256" key="7">
    <source>
        <dbReference type="ARBA" id="ARBA00023288"/>
    </source>
</evidence>
<dbReference type="GO" id="GO:0009055">
    <property type="term" value="F:electron transfer activity"/>
    <property type="evidence" value="ECO:0007669"/>
    <property type="project" value="InterPro"/>
</dbReference>
<evidence type="ECO:0000256" key="1">
    <source>
        <dbReference type="ARBA" id="ARBA00004589"/>
    </source>
</evidence>
<evidence type="ECO:0000256" key="3">
    <source>
        <dbReference type="ARBA" id="ARBA00022729"/>
    </source>
</evidence>
<dbReference type="Pfam" id="PF02298">
    <property type="entry name" value="Cu_bind_like"/>
    <property type="match status" value="1"/>
</dbReference>
<keyword evidence="2" id="KW-0336">GPI-anchor</keyword>
<dbReference type="PANTHER" id="PTHR33021:SF197">
    <property type="entry name" value="EARLY NODULIN-LIKE PROTEIN 13"/>
    <property type="match status" value="1"/>
</dbReference>
<evidence type="ECO:0000256" key="2">
    <source>
        <dbReference type="ARBA" id="ARBA00022622"/>
    </source>
</evidence>
<dbReference type="Gene3D" id="2.60.40.420">
    <property type="entry name" value="Cupredoxins - blue copper proteins"/>
    <property type="match status" value="1"/>
</dbReference>
<keyword evidence="6" id="KW-0325">Glycoprotein</keyword>
<keyword evidence="7" id="KW-0449">Lipoprotein</keyword>
<evidence type="ECO:0000313" key="11">
    <source>
        <dbReference type="EMBL" id="JAE31697.1"/>
    </source>
</evidence>
<accession>A0A0A9H4M7</accession>
<evidence type="ECO:0000256" key="6">
    <source>
        <dbReference type="ARBA" id="ARBA00023180"/>
    </source>
</evidence>
<evidence type="ECO:0000256" key="5">
    <source>
        <dbReference type="ARBA" id="ARBA00023157"/>
    </source>
</evidence>
<dbReference type="SUPFAM" id="SSF49503">
    <property type="entry name" value="Cupredoxins"/>
    <property type="match status" value="1"/>
</dbReference>
<dbReference type="CDD" id="cd11019">
    <property type="entry name" value="OsENODL1_like"/>
    <property type="match status" value="1"/>
</dbReference>
<dbReference type="GO" id="GO:0098552">
    <property type="term" value="C:side of membrane"/>
    <property type="evidence" value="ECO:0007669"/>
    <property type="project" value="UniProtKB-KW"/>
</dbReference>
<sequence>MILYLIVNSPPHSALSALPVSSSLSRDPALTSPRVCWSGVDLSPARTMASRAALLLCASVVLAAAACTEARDFVVGGADHGWKVPVQPDALNLWSSINRFQIGDNLVFKFDGAADSVLEVTREDYNRCSTASPVAAHHAGAGIVTVPLPRSGPYYFVSGAPGSCGKGERVVVVVLSEKHSRMRHRGFFAPAPAPAESPLAAGLIEGPAAAPAPATGAAGRRAAAGSGALLLGAAVLGAVLVGW</sequence>
<proteinExistence type="inferred from homology"/>